<dbReference type="Proteomes" id="UP000072874">
    <property type="component" value="Chromosome 4"/>
</dbReference>
<dbReference type="EMBL" id="LK934632">
    <property type="protein sequence ID" value="CDU16554.1"/>
    <property type="molecule type" value="Genomic_DNA"/>
</dbReference>
<evidence type="ECO:0000313" key="4">
    <source>
        <dbReference type="Proteomes" id="UP000072874"/>
    </source>
</evidence>
<dbReference type="GeneID" id="3800163"/>
<gene>
    <name evidence="3" type="ORF">PY17X_0417900</name>
    <name evidence="2" type="ORF">PYYM_0417900</name>
</gene>
<protein>
    <submittedName>
        <fullName evidence="3">Uncharacterized protein</fullName>
    </submittedName>
</protein>
<reference evidence="4 5" key="1">
    <citation type="journal article" date="2014" name="BMC Biol.">
        <title>A comprehensive evaluation of rodent malaria parasite genomes and gene expression.</title>
        <authorList>
            <person name="Otto T.D."/>
            <person name="Bohme U."/>
            <person name="Jackson A.P."/>
            <person name="Hunt M."/>
            <person name="Franke-Fayard B."/>
            <person name="Hoeijmakers W.A."/>
            <person name="Religa A.A."/>
            <person name="Robertson L."/>
            <person name="Sanders M."/>
            <person name="Ogun S.A."/>
            <person name="Cunningham D."/>
            <person name="Erhart A."/>
            <person name="Billker O."/>
            <person name="Khan S.M."/>
            <person name="Stunnenberg H.G."/>
            <person name="Langhorne J."/>
            <person name="Holder A.A."/>
            <person name="Waters A.P."/>
            <person name="Newbold C.I."/>
            <person name="Pain A."/>
            <person name="Berriman M."/>
            <person name="Janse C.J."/>
        </authorList>
    </citation>
    <scope>NUCLEOTIDE SEQUENCE [LARGE SCALE GENOMIC DNA]</scope>
    <source>
        <strain evidence="3 4">17X</strain>
        <strain evidence="2 5">YM</strain>
    </source>
</reference>
<dbReference type="VEuPathDB" id="PlasmoDB:PY17X_0417900"/>
<evidence type="ECO:0000313" key="5">
    <source>
        <dbReference type="Proteomes" id="UP000072904"/>
    </source>
</evidence>
<reference evidence="2" key="3">
    <citation type="submission" date="2014-05" db="EMBL/GenBank/DDBJ databases">
        <authorList>
            <person name="Aslett A.Martin."/>
            <person name="De Silva Nishadi"/>
        </authorList>
    </citation>
    <scope>NUCLEOTIDE SEQUENCE</scope>
    <source>
        <strain evidence="2">YM</strain>
    </source>
</reference>
<evidence type="ECO:0000256" key="1">
    <source>
        <dbReference type="SAM" id="SignalP"/>
    </source>
</evidence>
<reference evidence="3" key="4">
    <citation type="submission" date="2019-05" db="EMBL/GenBank/DDBJ databases">
        <authorList>
            <consortium name="Pathogen Informatics"/>
        </authorList>
    </citation>
    <scope>NUCLEOTIDE SEQUENCE</scope>
    <source>
        <strain evidence="3">17X</strain>
    </source>
</reference>
<dbReference type="OMA" id="YVLRCTK"/>
<dbReference type="VEuPathDB" id="PlasmoDB:PYYM_0417900"/>
<dbReference type="VEuPathDB" id="PlasmoDB:Py17XNL_000403999"/>
<accession>A0A078K7G0</accession>
<name>A0A078K7G0_PLAYE</name>
<dbReference type="VEuPathDB" id="PlasmoDB:PY07152"/>
<sequence>MKISVYFFPLFFILITNKAKSKITGNNLVSEVNKLYCLDELKDKCVTNRWSNNIKEYKRVNKNRERNKYLLFNISNGNIKNIFTFKNSIRQIKDKIKCMFKRNQTVLDKLKKLNKKKNIWFIEGYAKNVFNSDSFFNVIGLEEVEEIDIKSCDIIKKINFNKLLNKKYVYKNQEDIKNNYRIVSIQRVKRFALLYKKCCNNNHNYNNICDNKGNYMNEFIKNCTCTSNMKKSYVICIYTYVVFSIHDIKENKYYMIINSLNNNDEGIFYELKELNIENTKPSLKLYTPNKGIVKNSNVISLTKKNYILKDVTNNVEDNNKKSNSLSFNIFNIYFKSLFNLVNNFEDILKKIIFSGKELQPEIFILYEDKNIFLKKKSYLEYIKLFFLKSDEYTDLYQNIFKNNKWYKLYIQNCAQRQSSYILRCTTINEKKFRNLLKFVKNENNNNYNYHNNYSNDERIFFSYCKILFEKYDEECLKTKHKTKSVINNDENYNHKSVYINIDTNNNNLRNKELLILKKQKDTFLFSMAKYLINNLISSIHI</sequence>
<dbReference type="Proteomes" id="UP000072904">
    <property type="component" value="Chromosome 4"/>
</dbReference>
<organism evidence="3 4">
    <name type="scientific">Plasmodium yoelii</name>
    <dbReference type="NCBI Taxonomy" id="5861"/>
    <lineage>
        <taxon>Eukaryota</taxon>
        <taxon>Sar</taxon>
        <taxon>Alveolata</taxon>
        <taxon>Apicomplexa</taxon>
        <taxon>Aconoidasida</taxon>
        <taxon>Haemosporida</taxon>
        <taxon>Plasmodiidae</taxon>
        <taxon>Plasmodium</taxon>
        <taxon>Plasmodium (Vinckeia)</taxon>
    </lineage>
</organism>
<reference evidence="3" key="2">
    <citation type="submission" date="2014-05" db="EMBL/GenBank/DDBJ databases">
        <authorList>
            <person name="Aslett M.A."/>
            <person name="De Silva N."/>
        </authorList>
    </citation>
    <scope>NUCLEOTIDE SEQUENCE</scope>
    <source>
        <strain evidence="3">17X</strain>
    </source>
</reference>
<dbReference type="EMBL" id="LM993658">
    <property type="protein sequence ID" value="VTZ73450.1"/>
    <property type="molecule type" value="Genomic_DNA"/>
</dbReference>
<dbReference type="OrthoDB" id="376638at2759"/>
<feature type="signal peptide" evidence="1">
    <location>
        <begin position="1"/>
        <end position="21"/>
    </location>
</feature>
<evidence type="ECO:0000313" key="2">
    <source>
        <dbReference type="EMBL" id="CDU16554.1"/>
    </source>
</evidence>
<dbReference type="AlphaFoldDB" id="A0A078K7G0"/>
<keyword evidence="1" id="KW-0732">Signal</keyword>
<proteinExistence type="predicted"/>
<dbReference type="KEGG" id="pyo:PY17X_0417900"/>
<feature type="chain" id="PRO_5014502138" evidence="1">
    <location>
        <begin position="22"/>
        <end position="541"/>
    </location>
</feature>
<evidence type="ECO:0000313" key="3">
    <source>
        <dbReference type="EMBL" id="VTZ73450.1"/>
    </source>
</evidence>
<dbReference type="RefSeq" id="XP_727955.2">
    <property type="nucleotide sequence ID" value="XM_722862.2"/>
</dbReference>